<dbReference type="InterPro" id="IPR051115">
    <property type="entry name" value="LAPTM_transporter"/>
</dbReference>
<feature type="non-terminal residue" evidence="7">
    <location>
        <position position="1"/>
    </location>
</feature>
<keyword evidence="2 6" id="KW-0812">Transmembrane</keyword>
<feature type="transmembrane region" description="Helical" evidence="6">
    <location>
        <begin position="163"/>
        <end position="185"/>
    </location>
</feature>
<dbReference type="Proteomes" id="UP001445076">
    <property type="component" value="Unassembled WGS sequence"/>
</dbReference>
<reference evidence="7 8" key="1">
    <citation type="journal article" date="2024" name="BMC Genomics">
        <title>Genome assembly of redclaw crayfish (Cherax quadricarinatus) provides insights into its immune adaptation and hypoxia tolerance.</title>
        <authorList>
            <person name="Liu Z."/>
            <person name="Zheng J."/>
            <person name="Li H."/>
            <person name="Fang K."/>
            <person name="Wang S."/>
            <person name="He J."/>
            <person name="Zhou D."/>
            <person name="Weng S."/>
            <person name="Chi M."/>
            <person name="Gu Z."/>
            <person name="He J."/>
            <person name="Li F."/>
            <person name="Wang M."/>
        </authorList>
    </citation>
    <scope>NUCLEOTIDE SEQUENCE [LARGE SCALE GENOMIC DNA]</scope>
    <source>
        <strain evidence="7">ZL_2023a</strain>
    </source>
</reference>
<dbReference type="PANTHER" id="PTHR12479">
    <property type="entry name" value="LYSOSOMAL-ASSOCIATED TRANSMEMBRANE PROTEIN"/>
    <property type="match status" value="1"/>
</dbReference>
<feature type="transmembrane region" description="Helical" evidence="6">
    <location>
        <begin position="260"/>
        <end position="280"/>
    </location>
</feature>
<dbReference type="AlphaFoldDB" id="A0AAW0W7I6"/>
<dbReference type="EMBL" id="JARKIK010000082">
    <property type="protein sequence ID" value="KAK8725548.1"/>
    <property type="molecule type" value="Genomic_DNA"/>
</dbReference>
<evidence type="ECO:0000256" key="5">
    <source>
        <dbReference type="SAM" id="MobiDB-lite"/>
    </source>
</evidence>
<evidence type="ECO:0000256" key="3">
    <source>
        <dbReference type="ARBA" id="ARBA00022989"/>
    </source>
</evidence>
<evidence type="ECO:0000256" key="1">
    <source>
        <dbReference type="ARBA" id="ARBA00004127"/>
    </source>
</evidence>
<gene>
    <name evidence="7" type="ORF">OTU49_010616</name>
</gene>
<evidence type="ECO:0000313" key="8">
    <source>
        <dbReference type="Proteomes" id="UP001445076"/>
    </source>
</evidence>
<feature type="compositionally biased region" description="Polar residues" evidence="5">
    <location>
        <begin position="74"/>
        <end position="94"/>
    </location>
</feature>
<sequence length="507" mass="55091">SVRLRFSQSVSIFVVKVHYHHRRVAMFAASYRRGLRRARIRRILMNQDGVVVRNISPPDYTEQPPPPPAYSEVSPRSGTSSILETGDTQAGSTESSREGVSIGCEAQEGGGGVVEAPAAGVAGGSSMLSRGRLQEVHGRLEALRKRHDQWTCFLCCHVRTGTIVIGFWHMLLHLMALSLIAVVVVHPEKLTQSGGPLGGLGSGDELSVNPQDVKAVNCAEMPCTLAAQGDGSTDAAVTDFSISLGNLITTHRLNTDEVNVALFITLCTFVVTLLLVYGAFRGQPSHLMPFFFLQVFDFCISSMTMIGYLSYLPNIRQLIRETPAFPFQQQLLSMNTKCLTFFAMLIFITTLMTKAYCISIVWRCYKFLMLKAQAGRSVLRYLGGVSGPVDQESQTLVMGQDLPDYDTAIADPQYRKKLSGMFPEPPPSYDMAMAALVAQHDLEEDYVDSAGGVCSGTRDLPSATQEHSVPISSITSATTSQSTIPTTNTILNTTSSASLIINSATVN</sequence>
<organism evidence="7 8">
    <name type="scientific">Cherax quadricarinatus</name>
    <name type="common">Australian red claw crayfish</name>
    <dbReference type="NCBI Taxonomy" id="27406"/>
    <lineage>
        <taxon>Eukaryota</taxon>
        <taxon>Metazoa</taxon>
        <taxon>Ecdysozoa</taxon>
        <taxon>Arthropoda</taxon>
        <taxon>Crustacea</taxon>
        <taxon>Multicrustacea</taxon>
        <taxon>Malacostraca</taxon>
        <taxon>Eumalacostraca</taxon>
        <taxon>Eucarida</taxon>
        <taxon>Decapoda</taxon>
        <taxon>Pleocyemata</taxon>
        <taxon>Astacidea</taxon>
        <taxon>Parastacoidea</taxon>
        <taxon>Parastacidae</taxon>
        <taxon>Cherax</taxon>
    </lineage>
</organism>
<feature type="transmembrane region" description="Helical" evidence="6">
    <location>
        <begin position="338"/>
        <end position="362"/>
    </location>
</feature>
<evidence type="ECO:0000313" key="7">
    <source>
        <dbReference type="EMBL" id="KAK8725548.1"/>
    </source>
</evidence>
<evidence type="ECO:0008006" key="9">
    <source>
        <dbReference type="Google" id="ProtNLM"/>
    </source>
</evidence>
<comment type="caution">
    <text evidence="7">The sequence shown here is derived from an EMBL/GenBank/DDBJ whole genome shotgun (WGS) entry which is preliminary data.</text>
</comment>
<keyword evidence="4 6" id="KW-0472">Membrane</keyword>
<keyword evidence="3 6" id="KW-1133">Transmembrane helix</keyword>
<dbReference type="GO" id="GO:0012505">
    <property type="term" value="C:endomembrane system"/>
    <property type="evidence" value="ECO:0007669"/>
    <property type="project" value="UniProtKB-SubCell"/>
</dbReference>
<evidence type="ECO:0000256" key="2">
    <source>
        <dbReference type="ARBA" id="ARBA00022692"/>
    </source>
</evidence>
<proteinExistence type="predicted"/>
<keyword evidence="8" id="KW-1185">Reference proteome</keyword>
<accession>A0AAW0W7I6</accession>
<evidence type="ECO:0000256" key="6">
    <source>
        <dbReference type="SAM" id="Phobius"/>
    </source>
</evidence>
<dbReference type="PANTHER" id="PTHR12479:SF10">
    <property type="entry name" value="LYSOSOMAL-ASSOCIATED TRANSMEMBRANE PROTEIN"/>
    <property type="match status" value="1"/>
</dbReference>
<dbReference type="GO" id="GO:0005765">
    <property type="term" value="C:lysosomal membrane"/>
    <property type="evidence" value="ECO:0007669"/>
    <property type="project" value="TreeGrafter"/>
</dbReference>
<feature type="transmembrane region" description="Helical" evidence="6">
    <location>
        <begin position="286"/>
        <end position="311"/>
    </location>
</feature>
<name>A0AAW0W7I6_CHEQU</name>
<feature type="region of interest" description="Disordered" evidence="5">
    <location>
        <begin position="54"/>
        <end position="99"/>
    </location>
</feature>
<evidence type="ECO:0000256" key="4">
    <source>
        <dbReference type="ARBA" id="ARBA00023136"/>
    </source>
</evidence>
<protein>
    <recommendedName>
        <fullName evidence="9">Lysosomal-associated transmembrane protein 4A</fullName>
    </recommendedName>
</protein>
<comment type="subcellular location">
    <subcellularLocation>
        <location evidence="1">Endomembrane system</location>
        <topology evidence="1">Multi-pass membrane protein</topology>
    </subcellularLocation>
</comment>